<protein>
    <submittedName>
        <fullName evidence="2">Uncharacterized protein</fullName>
    </submittedName>
</protein>
<keyword evidence="3" id="KW-1185">Reference proteome</keyword>
<dbReference type="AlphaFoldDB" id="A0A9N8DS28"/>
<accession>A0A9N8DS28</accession>
<dbReference type="Proteomes" id="UP001153069">
    <property type="component" value="Unassembled WGS sequence"/>
</dbReference>
<sequence>MIKNEDRLPHLFHALRASTKNCMQRTVTAPAIGGSTKINRSSSINKKNLRKSNKIRSSQIQEPSIDAGIIVDPNSSMAVLDSLKKRLDEVAANKSITRIKLSNFVDLHSEHPCALVALRDLLWQDSRSWSTLTFYDTIAGGNYRHWLRRKANIKTRLSCIQQDLGLQIVFRSRLVLDCHDETADRMVAVLRAVQKDPHVTSIYLTGYLPPAQMEQVCEALCQLMKYGQPRVWEGIVVHTTFTANSSGSNDDYLPWSKAAQKQKRYLEDLAIKCSIPVGVKVE</sequence>
<gene>
    <name evidence="2" type="ORF">SEMRO_213_G088330.1</name>
</gene>
<evidence type="ECO:0000313" key="2">
    <source>
        <dbReference type="EMBL" id="CAB9504904.1"/>
    </source>
</evidence>
<dbReference type="EMBL" id="CAICTM010000212">
    <property type="protein sequence ID" value="CAB9504904.1"/>
    <property type="molecule type" value="Genomic_DNA"/>
</dbReference>
<organism evidence="2 3">
    <name type="scientific">Seminavis robusta</name>
    <dbReference type="NCBI Taxonomy" id="568900"/>
    <lineage>
        <taxon>Eukaryota</taxon>
        <taxon>Sar</taxon>
        <taxon>Stramenopiles</taxon>
        <taxon>Ochrophyta</taxon>
        <taxon>Bacillariophyta</taxon>
        <taxon>Bacillariophyceae</taxon>
        <taxon>Bacillariophycidae</taxon>
        <taxon>Naviculales</taxon>
        <taxon>Naviculaceae</taxon>
        <taxon>Seminavis</taxon>
    </lineage>
</organism>
<evidence type="ECO:0000313" key="3">
    <source>
        <dbReference type="Proteomes" id="UP001153069"/>
    </source>
</evidence>
<proteinExistence type="predicted"/>
<comment type="caution">
    <text evidence="2">The sequence shown here is derived from an EMBL/GenBank/DDBJ whole genome shotgun (WGS) entry which is preliminary data.</text>
</comment>
<name>A0A9N8DS28_9STRA</name>
<reference evidence="2" key="1">
    <citation type="submission" date="2020-06" db="EMBL/GenBank/DDBJ databases">
        <authorList>
            <consortium name="Plant Systems Biology data submission"/>
        </authorList>
    </citation>
    <scope>NUCLEOTIDE SEQUENCE</scope>
    <source>
        <strain evidence="2">D6</strain>
    </source>
</reference>
<feature type="region of interest" description="Disordered" evidence="1">
    <location>
        <begin position="33"/>
        <end position="57"/>
    </location>
</feature>
<evidence type="ECO:0000256" key="1">
    <source>
        <dbReference type="SAM" id="MobiDB-lite"/>
    </source>
</evidence>
<feature type="compositionally biased region" description="Polar residues" evidence="1">
    <location>
        <begin position="36"/>
        <end position="46"/>
    </location>
</feature>